<feature type="transmembrane region" description="Helical" evidence="7">
    <location>
        <begin position="59"/>
        <end position="77"/>
    </location>
</feature>
<dbReference type="AlphaFoldDB" id="A0AAU7JW93"/>
<evidence type="ECO:0000256" key="1">
    <source>
        <dbReference type="ARBA" id="ARBA00004141"/>
    </source>
</evidence>
<dbReference type="RefSeq" id="WP_406832197.1">
    <property type="nucleotide sequence ID" value="NZ_CP157483.1"/>
</dbReference>
<name>A0AAU7JW93_9MICO</name>
<dbReference type="PANTHER" id="PTHR30576:SF10">
    <property type="entry name" value="SLL5057 PROTEIN"/>
    <property type="match status" value="1"/>
</dbReference>
<evidence type="ECO:0000256" key="7">
    <source>
        <dbReference type="SAM" id="Phobius"/>
    </source>
</evidence>
<sequence length="486" mass="53494">MTELLHALPGRLRRKAPRKPRKRSWYVAYRRRTLLGDLLAAAIAAVLTALAGMHESVTSIRVLAVVVLPLLWLGTLAMSHGYERRLAGSGAEEYRAVARSAVYLVGAAAMLSYAVRVDVPRLAALVAFSALFVFGMASRRVVRSDLGRRRAVGLDTQATVIIGNAKSVVPMIREMKRVPELGLRVVAACVSGLDLGGDTPSEVEGVPVFGYPEQTMSAVDLFDADVVAVSADPDLNGPELRRLAWSLEEREVELVVSPGLLGVAGPRLSIRPMAGMPLLHVERPLMSGGRRVVKAVVETALTAVMVIVALPFMIPIAVAIRLESPGPVLFRQRRVGARGEEFQMLKFRTMCVDAEAKLEALHRDAGNDVLFKMRQDPRVTRVGRLLRRYSVDELPQLLNVVRGEMSLVGPRPPLLREVQGYEPDAVRRLRVKPGLTGLWQVSGRSNLSWEESLRLDLWYVDNWCLALDLQILFRTARAVLRGTGAY</sequence>
<dbReference type="PANTHER" id="PTHR30576">
    <property type="entry name" value="COLANIC BIOSYNTHESIS UDP-GLUCOSE LIPID CARRIER TRANSFERASE"/>
    <property type="match status" value="1"/>
</dbReference>
<evidence type="ECO:0000256" key="2">
    <source>
        <dbReference type="ARBA" id="ARBA00006464"/>
    </source>
</evidence>
<organism evidence="9">
    <name type="scientific">Pedococcus sp. KACC 23699</name>
    <dbReference type="NCBI Taxonomy" id="3149228"/>
    <lineage>
        <taxon>Bacteria</taxon>
        <taxon>Bacillati</taxon>
        <taxon>Actinomycetota</taxon>
        <taxon>Actinomycetes</taxon>
        <taxon>Micrococcales</taxon>
        <taxon>Intrasporangiaceae</taxon>
        <taxon>Pedococcus</taxon>
    </lineage>
</organism>
<dbReference type="NCBIfam" id="TIGR03025">
    <property type="entry name" value="EPS_sugtrans"/>
    <property type="match status" value="1"/>
</dbReference>
<protein>
    <submittedName>
        <fullName evidence="9">Sugar transferase</fullName>
        <ecNumber evidence="9">2.7.8.-</ecNumber>
    </submittedName>
</protein>
<dbReference type="Pfam" id="PF02397">
    <property type="entry name" value="Bac_transf"/>
    <property type="match status" value="1"/>
</dbReference>
<keyword evidence="5 7" id="KW-1133">Transmembrane helix</keyword>
<dbReference type="GO" id="GO:0016020">
    <property type="term" value="C:membrane"/>
    <property type="evidence" value="ECO:0007669"/>
    <property type="project" value="UniProtKB-SubCell"/>
</dbReference>
<dbReference type="InterPro" id="IPR017475">
    <property type="entry name" value="EPS_sugar_tfrase"/>
</dbReference>
<dbReference type="EC" id="2.7.8.-" evidence="9"/>
<evidence type="ECO:0000256" key="5">
    <source>
        <dbReference type="ARBA" id="ARBA00022989"/>
    </source>
</evidence>
<feature type="transmembrane region" description="Helical" evidence="7">
    <location>
        <begin position="295"/>
        <end position="320"/>
    </location>
</feature>
<dbReference type="Pfam" id="PF13727">
    <property type="entry name" value="CoA_binding_3"/>
    <property type="match status" value="1"/>
</dbReference>
<evidence type="ECO:0000259" key="8">
    <source>
        <dbReference type="Pfam" id="PF02397"/>
    </source>
</evidence>
<dbReference type="GO" id="GO:0016780">
    <property type="term" value="F:phosphotransferase activity, for other substituted phosphate groups"/>
    <property type="evidence" value="ECO:0007669"/>
    <property type="project" value="TreeGrafter"/>
</dbReference>
<evidence type="ECO:0000313" key="9">
    <source>
        <dbReference type="EMBL" id="XBO44713.1"/>
    </source>
</evidence>
<accession>A0AAU7JW93</accession>
<keyword evidence="3 9" id="KW-0808">Transferase</keyword>
<feature type="domain" description="Bacterial sugar transferase" evidence="8">
    <location>
        <begin position="294"/>
        <end position="480"/>
    </location>
</feature>
<keyword evidence="6 7" id="KW-0472">Membrane</keyword>
<reference evidence="9" key="1">
    <citation type="submission" date="2024-05" db="EMBL/GenBank/DDBJ databases">
        <authorList>
            <person name="Kim S."/>
            <person name="Heo J."/>
            <person name="Choi H."/>
            <person name="Choi Y."/>
            <person name="Kwon S.-W."/>
            <person name="Kim Y."/>
        </authorList>
    </citation>
    <scope>NUCLEOTIDE SEQUENCE</scope>
    <source>
        <strain evidence="9">KACC 23699</strain>
    </source>
</reference>
<feature type="transmembrane region" description="Helical" evidence="7">
    <location>
        <begin position="122"/>
        <end position="142"/>
    </location>
</feature>
<feature type="transmembrane region" description="Helical" evidence="7">
    <location>
        <begin position="34"/>
        <end position="53"/>
    </location>
</feature>
<feature type="transmembrane region" description="Helical" evidence="7">
    <location>
        <begin position="97"/>
        <end position="116"/>
    </location>
</feature>
<comment type="similarity">
    <text evidence="2">Belongs to the bacterial sugar transferase family.</text>
</comment>
<dbReference type="EMBL" id="CP157483">
    <property type="protein sequence ID" value="XBO44713.1"/>
    <property type="molecule type" value="Genomic_DNA"/>
</dbReference>
<evidence type="ECO:0000256" key="4">
    <source>
        <dbReference type="ARBA" id="ARBA00022692"/>
    </source>
</evidence>
<proteinExistence type="inferred from homology"/>
<dbReference type="InterPro" id="IPR003362">
    <property type="entry name" value="Bact_transf"/>
</dbReference>
<gene>
    <name evidence="9" type="ORF">ABEG17_05050</name>
</gene>
<evidence type="ECO:0000256" key="6">
    <source>
        <dbReference type="ARBA" id="ARBA00023136"/>
    </source>
</evidence>
<comment type="subcellular location">
    <subcellularLocation>
        <location evidence="1">Membrane</location>
        <topology evidence="1">Multi-pass membrane protein</topology>
    </subcellularLocation>
</comment>
<evidence type="ECO:0000256" key="3">
    <source>
        <dbReference type="ARBA" id="ARBA00022679"/>
    </source>
</evidence>
<keyword evidence="4 7" id="KW-0812">Transmembrane</keyword>